<organism evidence="5 6">
    <name type="scientific">Flagellimonas nanhaiensis</name>
    <dbReference type="NCBI Taxonomy" id="2292706"/>
    <lineage>
        <taxon>Bacteria</taxon>
        <taxon>Pseudomonadati</taxon>
        <taxon>Bacteroidota</taxon>
        <taxon>Flavobacteriia</taxon>
        <taxon>Flavobacteriales</taxon>
        <taxon>Flavobacteriaceae</taxon>
        <taxon>Flagellimonas</taxon>
    </lineage>
</organism>
<dbReference type="InterPro" id="IPR000485">
    <property type="entry name" value="AsnC-type_HTH_dom"/>
</dbReference>
<dbReference type="OrthoDB" id="9800326at2"/>
<keyword evidence="3" id="KW-0804">Transcription</keyword>
<dbReference type="SUPFAM" id="SSF54909">
    <property type="entry name" value="Dimeric alpha+beta barrel"/>
    <property type="match status" value="1"/>
</dbReference>
<dbReference type="PROSITE" id="PS50956">
    <property type="entry name" value="HTH_ASNC_2"/>
    <property type="match status" value="1"/>
</dbReference>
<dbReference type="InterPro" id="IPR036388">
    <property type="entry name" value="WH-like_DNA-bd_sf"/>
</dbReference>
<dbReference type="GO" id="GO:0006355">
    <property type="term" value="P:regulation of DNA-templated transcription"/>
    <property type="evidence" value="ECO:0007669"/>
    <property type="project" value="UniProtKB-ARBA"/>
</dbReference>
<dbReference type="InterPro" id="IPR019887">
    <property type="entry name" value="Tscrpt_reg_AsnC/Lrp_C"/>
</dbReference>
<keyword evidence="6" id="KW-1185">Reference proteome</keyword>
<evidence type="ECO:0000256" key="3">
    <source>
        <dbReference type="ARBA" id="ARBA00023163"/>
    </source>
</evidence>
<protein>
    <submittedName>
        <fullName evidence="5">Lrp/AsnC family transcriptional regulator</fullName>
    </submittedName>
</protein>
<name>A0A371JSX1_9FLAO</name>
<dbReference type="AlphaFoldDB" id="A0A371JSX1"/>
<dbReference type="Pfam" id="PF01037">
    <property type="entry name" value="AsnC_trans_reg"/>
    <property type="match status" value="1"/>
</dbReference>
<dbReference type="RefSeq" id="WP_116182794.1">
    <property type="nucleotide sequence ID" value="NZ_QTJX01000001.1"/>
</dbReference>
<dbReference type="Gene3D" id="1.10.10.10">
    <property type="entry name" value="Winged helix-like DNA-binding domain superfamily/Winged helix DNA-binding domain"/>
    <property type="match status" value="1"/>
</dbReference>
<dbReference type="InterPro" id="IPR019888">
    <property type="entry name" value="Tscrpt_reg_AsnC-like"/>
</dbReference>
<dbReference type="GO" id="GO:0043565">
    <property type="term" value="F:sequence-specific DNA binding"/>
    <property type="evidence" value="ECO:0007669"/>
    <property type="project" value="InterPro"/>
</dbReference>
<evidence type="ECO:0000256" key="2">
    <source>
        <dbReference type="ARBA" id="ARBA00023125"/>
    </source>
</evidence>
<dbReference type="Gene3D" id="3.30.70.920">
    <property type="match status" value="1"/>
</dbReference>
<dbReference type="PROSITE" id="PS00519">
    <property type="entry name" value="HTH_ASNC_1"/>
    <property type="match status" value="1"/>
</dbReference>
<dbReference type="PANTHER" id="PTHR30154">
    <property type="entry name" value="LEUCINE-RESPONSIVE REGULATORY PROTEIN"/>
    <property type="match status" value="1"/>
</dbReference>
<dbReference type="Proteomes" id="UP000261828">
    <property type="component" value="Unassembled WGS sequence"/>
</dbReference>
<evidence type="ECO:0000313" key="6">
    <source>
        <dbReference type="Proteomes" id="UP000261828"/>
    </source>
</evidence>
<dbReference type="InterPro" id="IPR036390">
    <property type="entry name" value="WH_DNA-bd_sf"/>
</dbReference>
<dbReference type="InterPro" id="IPR019885">
    <property type="entry name" value="Tscrpt_reg_HTH_AsnC-type_CS"/>
</dbReference>
<evidence type="ECO:0000313" key="5">
    <source>
        <dbReference type="EMBL" id="RDY60911.1"/>
    </source>
</evidence>
<dbReference type="InterPro" id="IPR011008">
    <property type="entry name" value="Dimeric_a/b-barrel"/>
</dbReference>
<gene>
    <name evidence="5" type="ORF">DX873_01665</name>
</gene>
<reference evidence="5 6" key="1">
    <citation type="submission" date="2018-08" db="EMBL/GenBank/DDBJ databases">
        <title>Muricauda nanhaiensis sp. nov., isolated from seawater of the South China Sea.</title>
        <authorList>
            <person name="Dang Y."/>
        </authorList>
    </citation>
    <scope>NUCLEOTIDE SEQUENCE [LARGE SCALE GENOMIC DNA]</scope>
    <source>
        <strain evidence="5 6">SM1704</strain>
    </source>
</reference>
<sequence length="160" mass="17962">MKIDALNWQILGHLQQNARESFANIGRKIGLTPPAVAERVKKMEDLGIIESYGINVSHAKAGHQLKAIIMLRAFMGKLKPFLDKVKSFQEVINCYRITGNENIIMEVVLRDQSHLEKFIDELIVYGECRTHIVLSNVVANAPIKDSVISAKSSTKTKKAY</sequence>
<evidence type="ECO:0000259" key="4">
    <source>
        <dbReference type="PROSITE" id="PS50956"/>
    </source>
</evidence>
<accession>A0A371JSX1</accession>
<keyword evidence="2" id="KW-0238">DNA-binding</keyword>
<proteinExistence type="predicted"/>
<dbReference type="Pfam" id="PF13404">
    <property type="entry name" value="HTH_AsnC-type"/>
    <property type="match status" value="1"/>
</dbReference>
<dbReference type="CDD" id="cd00090">
    <property type="entry name" value="HTH_ARSR"/>
    <property type="match status" value="1"/>
</dbReference>
<dbReference type="SMART" id="SM00344">
    <property type="entry name" value="HTH_ASNC"/>
    <property type="match status" value="1"/>
</dbReference>
<dbReference type="GO" id="GO:0043200">
    <property type="term" value="P:response to amino acid"/>
    <property type="evidence" value="ECO:0007669"/>
    <property type="project" value="TreeGrafter"/>
</dbReference>
<dbReference type="PANTHER" id="PTHR30154:SF53">
    <property type="entry name" value="HTH-TYPE TRANSCRIPTIONAL REGULATOR LRPC"/>
    <property type="match status" value="1"/>
</dbReference>
<dbReference type="PRINTS" id="PR00033">
    <property type="entry name" value="HTHASNC"/>
</dbReference>
<dbReference type="InterPro" id="IPR011991">
    <property type="entry name" value="ArsR-like_HTH"/>
</dbReference>
<comment type="caution">
    <text evidence="5">The sequence shown here is derived from an EMBL/GenBank/DDBJ whole genome shotgun (WGS) entry which is preliminary data.</text>
</comment>
<dbReference type="GO" id="GO:0005829">
    <property type="term" value="C:cytosol"/>
    <property type="evidence" value="ECO:0007669"/>
    <property type="project" value="TreeGrafter"/>
</dbReference>
<dbReference type="SUPFAM" id="SSF46785">
    <property type="entry name" value="Winged helix' DNA-binding domain"/>
    <property type="match status" value="1"/>
</dbReference>
<feature type="domain" description="HTH asnC-type" evidence="4">
    <location>
        <begin position="3"/>
        <end position="64"/>
    </location>
</feature>
<dbReference type="EMBL" id="QTJX01000001">
    <property type="protein sequence ID" value="RDY60911.1"/>
    <property type="molecule type" value="Genomic_DNA"/>
</dbReference>
<keyword evidence="1" id="KW-0805">Transcription regulation</keyword>
<evidence type="ECO:0000256" key="1">
    <source>
        <dbReference type="ARBA" id="ARBA00023015"/>
    </source>
</evidence>